<evidence type="ECO:0000256" key="3">
    <source>
        <dbReference type="ARBA" id="ARBA00022989"/>
    </source>
</evidence>
<dbReference type="Pfam" id="PF03151">
    <property type="entry name" value="TPT"/>
    <property type="match status" value="1"/>
</dbReference>
<sequence>MKDMDAGSSQHGTADALEAQPILDSAAARSSDSGAVDGLEPNTLRSRWRTFAADPLVRQTAVNLALILTWYTFSTLLSLFNKIVVGKDHGIMGMGAFPAPFLMSSVQFFCQYLIAHLVLTTGWVRRKSDGSQSWKDYFRKVVPNGVATGLDIGFSNYSLVYITLSFYVMCKSTTPLFLLVFAIAWGIEKPSWSLAAVVSVITAGLLLLVYGETQFHLVGFLLVMTAAMLAGLRWTITQVLLQGTEGGGATHGARKHGGPVEVLYQLTPVMSLTLMLLSLGHEQLWTRLPASPYFATVWMGLLSFTLIFAGAIIAFAMVVAEFALIANTSALTFMVAGTFKEIVTVAAAVLFLGEKFTWINGMGLLVLIAGVVLFNYLKFRKLKGELSSGALAPCCKAGASPSSGSADGGGGEFAAAPGPGPSGELELSRAGSDDELALRGPSGGAGLGRLGLGSSSLGYSPRRAGSGEHPVQLLGTRQAFLHEGEQLLQEAAVQPRSPGRTRRLLAKVRSRNSSPTAMVAAGMDGRA</sequence>
<keyword evidence="2 6" id="KW-0812">Transmembrane</keyword>
<comment type="subcellular location">
    <subcellularLocation>
        <location evidence="1">Membrane</location>
        <topology evidence="1">Multi-pass membrane protein</topology>
    </subcellularLocation>
</comment>
<dbReference type="AlphaFoldDB" id="A0A9D4TIA0"/>
<dbReference type="SUPFAM" id="SSF103481">
    <property type="entry name" value="Multidrug resistance efflux transporter EmrE"/>
    <property type="match status" value="1"/>
</dbReference>
<accession>A0A9D4TIA0</accession>
<feature type="transmembrane region" description="Helical" evidence="6">
    <location>
        <begin position="217"/>
        <end position="241"/>
    </location>
</feature>
<keyword evidence="4 6" id="KW-0472">Membrane</keyword>
<reference evidence="8" key="2">
    <citation type="submission" date="2020-11" db="EMBL/GenBank/DDBJ databases">
        <authorList>
            <person name="Cecchin M."/>
            <person name="Marcolungo L."/>
            <person name="Rossato M."/>
            <person name="Girolomoni L."/>
            <person name="Cosentino E."/>
            <person name="Cuine S."/>
            <person name="Li-Beisson Y."/>
            <person name="Delledonne M."/>
            <person name="Ballottari M."/>
        </authorList>
    </citation>
    <scope>NUCLEOTIDE SEQUENCE</scope>
    <source>
        <strain evidence="8">211/11P</strain>
        <tissue evidence="8">Whole cell</tissue>
    </source>
</reference>
<dbReference type="InterPro" id="IPR004853">
    <property type="entry name" value="Sugar_P_trans_dom"/>
</dbReference>
<evidence type="ECO:0000256" key="1">
    <source>
        <dbReference type="ARBA" id="ARBA00004141"/>
    </source>
</evidence>
<evidence type="ECO:0000313" key="8">
    <source>
        <dbReference type="EMBL" id="KAI3426231.1"/>
    </source>
</evidence>
<dbReference type="PANTHER" id="PTHR11132">
    <property type="entry name" value="SOLUTE CARRIER FAMILY 35"/>
    <property type="match status" value="1"/>
</dbReference>
<evidence type="ECO:0000256" key="4">
    <source>
        <dbReference type="ARBA" id="ARBA00023136"/>
    </source>
</evidence>
<evidence type="ECO:0000256" key="6">
    <source>
        <dbReference type="SAM" id="Phobius"/>
    </source>
</evidence>
<gene>
    <name evidence="8" type="ORF">D9Q98_008607</name>
</gene>
<evidence type="ECO:0000256" key="2">
    <source>
        <dbReference type="ARBA" id="ARBA00022692"/>
    </source>
</evidence>
<dbReference type="InterPro" id="IPR037185">
    <property type="entry name" value="EmrE-like"/>
</dbReference>
<dbReference type="InterPro" id="IPR050186">
    <property type="entry name" value="TPT_transporter"/>
</dbReference>
<dbReference type="OrthoDB" id="18894at2759"/>
<evidence type="ECO:0000313" key="9">
    <source>
        <dbReference type="Proteomes" id="UP001055712"/>
    </source>
</evidence>
<feature type="transmembrane region" description="Helical" evidence="6">
    <location>
        <begin position="159"/>
        <end position="185"/>
    </location>
</feature>
<dbReference type="GO" id="GO:0016020">
    <property type="term" value="C:membrane"/>
    <property type="evidence" value="ECO:0007669"/>
    <property type="project" value="UniProtKB-SubCell"/>
</dbReference>
<organism evidence="8 9">
    <name type="scientific">Chlorella vulgaris</name>
    <name type="common">Green alga</name>
    <dbReference type="NCBI Taxonomy" id="3077"/>
    <lineage>
        <taxon>Eukaryota</taxon>
        <taxon>Viridiplantae</taxon>
        <taxon>Chlorophyta</taxon>
        <taxon>core chlorophytes</taxon>
        <taxon>Trebouxiophyceae</taxon>
        <taxon>Chlorellales</taxon>
        <taxon>Chlorellaceae</taxon>
        <taxon>Chlorella clade</taxon>
        <taxon>Chlorella</taxon>
    </lineage>
</organism>
<feature type="transmembrane region" description="Helical" evidence="6">
    <location>
        <begin position="61"/>
        <end position="80"/>
    </location>
</feature>
<dbReference type="EMBL" id="SIDB01000011">
    <property type="protein sequence ID" value="KAI3426231.1"/>
    <property type="molecule type" value="Genomic_DNA"/>
</dbReference>
<feature type="region of interest" description="Disordered" evidence="5">
    <location>
        <begin position="508"/>
        <end position="527"/>
    </location>
</feature>
<feature type="region of interest" description="Disordered" evidence="5">
    <location>
        <begin position="406"/>
        <end position="430"/>
    </location>
</feature>
<feature type="transmembrane region" description="Helical" evidence="6">
    <location>
        <begin position="293"/>
        <end position="319"/>
    </location>
</feature>
<evidence type="ECO:0000256" key="5">
    <source>
        <dbReference type="SAM" id="MobiDB-lite"/>
    </source>
</evidence>
<proteinExistence type="predicted"/>
<evidence type="ECO:0000259" key="7">
    <source>
        <dbReference type="Pfam" id="PF03151"/>
    </source>
</evidence>
<dbReference type="Proteomes" id="UP001055712">
    <property type="component" value="Unassembled WGS sequence"/>
</dbReference>
<comment type="caution">
    <text evidence="8">The sequence shown here is derived from an EMBL/GenBank/DDBJ whole genome shotgun (WGS) entry which is preliminary data.</text>
</comment>
<keyword evidence="9" id="KW-1185">Reference proteome</keyword>
<feature type="transmembrane region" description="Helical" evidence="6">
    <location>
        <begin position="192"/>
        <end position="211"/>
    </location>
</feature>
<feature type="transmembrane region" description="Helical" evidence="6">
    <location>
        <begin position="358"/>
        <end position="377"/>
    </location>
</feature>
<protein>
    <recommendedName>
        <fullName evidence="7">Sugar phosphate transporter domain-containing protein</fullName>
    </recommendedName>
</protein>
<keyword evidence="3 6" id="KW-1133">Transmembrane helix</keyword>
<feature type="transmembrane region" description="Helical" evidence="6">
    <location>
        <begin position="101"/>
        <end position="124"/>
    </location>
</feature>
<reference evidence="8" key="1">
    <citation type="journal article" date="2019" name="Plant J.">
        <title>Chlorella vulgaris genome assembly and annotation reveals the molecular basis for metabolic acclimation to high light conditions.</title>
        <authorList>
            <person name="Cecchin M."/>
            <person name="Marcolungo L."/>
            <person name="Rossato M."/>
            <person name="Girolomoni L."/>
            <person name="Cosentino E."/>
            <person name="Cuine S."/>
            <person name="Li-Beisson Y."/>
            <person name="Delledonne M."/>
            <person name="Ballottari M."/>
        </authorList>
    </citation>
    <scope>NUCLEOTIDE SEQUENCE</scope>
    <source>
        <strain evidence="8">211/11P</strain>
    </source>
</reference>
<feature type="domain" description="Sugar phosphate transporter" evidence="7">
    <location>
        <begin position="64"/>
        <end position="375"/>
    </location>
</feature>
<feature type="transmembrane region" description="Helical" evidence="6">
    <location>
        <begin position="331"/>
        <end position="352"/>
    </location>
</feature>
<name>A0A9D4TIA0_CHLVU</name>